<dbReference type="AlphaFoldDB" id="A0A814H7F2"/>
<dbReference type="PANTHER" id="PTHR33266:SF1">
    <property type="entry name" value="F-BOX DOMAIN-CONTAINING PROTEIN"/>
    <property type="match status" value="1"/>
</dbReference>
<evidence type="ECO:0000313" key="1">
    <source>
        <dbReference type="EMBL" id="CAF1006840.1"/>
    </source>
</evidence>
<sequence length="385" mass="45807">MSIFCEKEKNQIKIESFCFIPFRKYNERVQFYDDCFFSYYLNPENKKILRVLVDDRIVEFIFKSIDKTIEDQDQINLEVENGSIYLNMLHKKDFSDLRDWLLMENIKRNLRLVRTFNPEIKKLLGKMIKDSFLVWMRMNPIIGIDSKTFLSNELKNMIEKYKYESYYGPFSLVCQSSGFGKSRACASLTENNFYVVFCCLRPQESTGYPKRSILSDKLTNKYTDLKYFRCYFSTFIELLNKTEHDCKQFFAKYDQQENTSSSKNLEELINENYKKFDSNAKITKYCGTKPLLFVFDEASNLCIERDDGYSNFFLITSILSELKDEAFVLFVDTFTQSKEFMPFIFNDSSSRIYSRKKKIFDPIYLLPNWDLFVHLKNISSVQKSV</sequence>
<dbReference type="OrthoDB" id="2432117at2759"/>
<organism evidence="1 2">
    <name type="scientific">Brachionus calyciflorus</name>
    <dbReference type="NCBI Taxonomy" id="104777"/>
    <lineage>
        <taxon>Eukaryota</taxon>
        <taxon>Metazoa</taxon>
        <taxon>Spiralia</taxon>
        <taxon>Gnathifera</taxon>
        <taxon>Rotifera</taxon>
        <taxon>Eurotatoria</taxon>
        <taxon>Monogononta</taxon>
        <taxon>Pseudotrocha</taxon>
        <taxon>Ploima</taxon>
        <taxon>Brachionidae</taxon>
        <taxon>Brachionus</taxon>
    </lineage>
</organism>
<comment type="caution">
    <text evidence="1">The sequence shown here is derived from an EMBL/GenBank/DDBJ whole genome shotgun (WGS) entry which is preliminary data.</text>
</comment>
<name>A0A814H7F2_9BILA</name>
<feature type="non-terminal residue" evidence="1">
    <location>
        <position position="1"/>
    </location>
</feature>
<reference evidence="1" key="1">
    <citation type="submission" date="2021-02" db="EMBL/GenBank/DDBJ databases">
        <authorList>
            <person name="Nowell W R."/>
        </authorList>
    </citation>
    <scope>NUCLEOTIDE SEQUENCE</scope>
    <source>
        <strain evidence="1">Ploen Becks lab</strain>
    </source>
</reference>
<protein>
    <submittedName>
        <fullName evidence="1">Uncharacterized protein</fullName>
    </submittedName>
</protein>
<proteinExistence type="predicted"/>
<dbReference type="Proteomes" id="UP000663879">
    <property type="component" value="Unassembled WGS sequence"/>
</dbReference>
<dbReference type="EMBL" id="CAJNOC010004020">
    <property type="protein sequence ID" value="CAF1006840.1"/>
    <property type="molecule type" value="Genomic_DNA"/>
</dbReference>
<keyword evidence="2" id="KW-1185">Reference proteome</keyword>
<accession>A0A814H7F2</accession>
<evidence type="ECO:0000313" key="2">
    <source>
        <dbReference type="Proteomes" id="UP000663879"/>
    </source>
</evidence>
<dbReference type="PANTHER" id="PTHR33266">
    <property type="entry name" value="CHROMOSOME 15, WHOLE GENOME SHOTGUN SEQUENCE"/>
    <property type="match status" value="1"/>
</dbReference>
<gene>
    <name evidence="1" type="ORF">OXX778_LOCUS16692</name>
</gene>